<accession>A0A450TDM1</accession>
<protein>
    <submittedName>
        <fullName evidence="4">Sulfotransferase domain-containing protein</fullName>
    </submittedName>
</protein>
<dbReference type="GO" id="GO:0008146">
    <property type="term" value="F:sulfotransferase activity"/>
    <property type="evidence" value="ECO:0007669"/>
    <property type="project" value="InterPro"/>
</dbReference>
<dbReference type="PROSITE" id="PS51257">
    <property type="entry name" value="PROKAR_LIPOPROTEIN"/>
    <property type="match status" value="1"/>
</dbReference>
<gene>
    <name evidence="4" type="ORF">BECKFW1821A_GA0114235_11861</name>
</gene>
<sequence>MRRPYITLIRDPKEVFVSGFHFLPVVSGLGGCFSVEEWLEIALSPQSPAGSWAEHTNSFWAWRDRTNVLVLFFPEIIRDPRASIQRIADVMKVELTKAQLDKVQERCSHGHMKTHEDKFGPPVSSLVPKKKRAAMIREGKIGNSGELLSPAQKDFIDQFVLDGLDRLGSDFPYRETFMKK</sequence>
<dbReference type="Gene3D" id="3.40.50.300">
    <property type="entry name" value="P-loop containing nucleotide triphosphate hydrolases"/>
    <property type="match status" value="1"/>
</dbReference>
<name>A0A450TDM1_9GAMM</name>
<comment type="similarity">
    <text evidence="1">Belongs to the sulfotransferase 1 family.</text>
</comment>
<reference evidence="4" key="1">
    <citation type="submission" date="2019-02" db="EMBL/GenBank/DDBJ databases">
        <authorList>
            <person name="Gruber-Vodicka R. H."/>
            <person name="Seah K. B. B."/>
        </authorList>
    </citation>
    <scope>NUCLEOTIDE SEQUENCE</scope>
    <source>
        <strain evidence="4">BECK_BZ15</strain>
    </source>
</reference>
<proteinExistence type="inferred from homology"/>
<dbReference type="PANTHER" id="PTHR11783">
    <property type="entry name" value="SULFOTRANSFERASE SULT"/>
    <property type="match status" value="1"/>
</dbReference>
<dbReference type="Pfam" id="PF00685">
    <property type="entry name" value="Sulfotransfer_1"/>
    <property type="match status" value="1"/>
</dbReference>
<dbReference type="InterPro" id="IPR000863">
    <property type="entry name" value="Sulfotransferase_dom"/>
</dbReference>
<evidence type="ECO:0000256" key="1">
    <source>
        <dbReference type="ARBA" id="ARBA00005771"/>
    </source>
</evidence>
<organism evidence="4">
    <name type="scientific">Candidatus Kentrum sp. FW</name>
    <dbReference type="NCBI Taxonomy" id="2126338"/>
    <lineage>
        <taxon>Bacteria</taxon>
        <taxon>Pseudomonadati</taxon>
        <taxon>Pseudomonadota</taxon>
        <taxon>Gammaproteobacteria</taxon>
        <taxon>Candidatus Kentrum</taxon>
    </lineage>
</organism>
<dbReference type="EMBL" id="CAADEW010000186">
    <property type="protein sequence ID" value="VFJ65003.1"/>
    <property type="molecule type" value="Genomic_DNA"/>
</dbReference>
<keyword evidence="2 4" id="KW-0808">Transferase</keyword>
<evidence type="ECO:0000259" key="3">
    <source>
        <dbReference type="Pfam" id="PF00685"/>
    </source>
</evidence>
<dbReference type="SUPFAM" id="SSF52540">
    <property type="entry name" value="P-loop containing nucleoside triphosphate hydrolases"/>
    <property type="match status" value="1"/>
</dbReference>
<evidence type="ECO:0000256" key="2">
    <source>
        <dbReference type="ARBA" id="ARBA00022679"/>
    </source>
</evidence>
<dbReference type="InterPro" id="IPR027417">
    <property type="entry name" value="P-loop_NTPase"/>
</dbReference>
<dbReference type="AlphaFoldDB" id="A0A450TDM1"/>
<evidence type="ECO:0000313" key="4">
    <source>
        <dbReference type="EMBL" id="VFJ65003.1"/>
    </source>
</evidence>
<feature type="domain" description="Sulfotransferase" evidence="3">
    <location>
        <begin position="5"/>
        <end position="161"/>
    </location>
</feature>